<proteinExistence type="predicted"/>
<keyword evidence="2" id="KW-1185">Reference proteome</keyword>
<sequence length="95" mass="10721">MKTTPAEQELIKAIARRDVAGAASLYDQYAGKLFKIICCSIADQQLAVAVLEETMLYIWNNCKDYHKQDSRLLLWMAGVARQMARKRVQSQQGSA</sequence>
<evidence type="ECO:0008006" key="3">
    <source>
        <dbReference type="Google" id="ProtNLM"/>
    </source>
</evidence>
<protein>
    <recommendedName>
        <fullName evidence="3">RNA polymerase sigma-70 region 2 domain-containing protein</fullName>
    </recommendedName>
</protein>
<reference evidence="1 2" key="1">
    <citation type="journal article" date="2017" name="Curr. Microbiol.">
        <title>Mucilaginibacter ginsenosidivorans sp. nov., Isolated from Soil of Ginseng Field.</title>
        <authorList>
            <person name="Kim M.M."/>
            <person name="Siddiqi M.Z."/>
            <person name="Im W.T."/>
        </authorList>
    </citation>
    <scope>NUCLEOTIDE SEQUENCE [LARGE SCALE GENOMIC DNA]</scope>
    <source>
        <strain evidence="1 2">Gsoil 3017</strain>
    </source>
</reference>
<dbReference type="AlphaFoldDB" id="A0A5B8UZF7"/>
<dbReference type="Gene3D" id="1.10.1740.10">
    <property type="match status" value="1"/>
</dbReference>
<dbReference type="InterPro" id="IPR013325">
    <property type="entry name" value="RNA_pol_sigma_r2"/>
</dbReference>
<dbReference type="Proteomes" id="UP000321479">
    <property type="component" value="Chromosome"/>
</dbReference>
<dbReference type="SUPFAM" id="SSF88946">
    <property type="entry name" value="Sigma2 domain of RNA polymerase sigma factors"/>
    <property type="match status" value="1"/>
</dbReference>
<dbReference type="EMBL" id="CP042436">
    <property type="protein sequence ID" value="QEC63696.1"/>
    <property type="molecule type" value="Genomic_DNA"/>
</dbReference>
<name>A0A5B8UZF7_9SPHI</name>
<evidence type="ECO:0000313" key="1">
    <source>
        <dbReference type="EMBL" id="QEC63696.1"/>
    </source>
</evidence>
<dbReference type="RefSeq" id="WP_147032270.1">
    <property type="nucleotide sequence ID" value="NZ_CP042436.1"/>
</dbReference>
<dbReference type="OrthoDB" id="799285at2"/>
<dbReference type="GO" id="GO:0003700">
    <property type="term" value="F:DNA-binding transcription factor activity"/>
    <property type="evidence" value="ECO:0007669"/>
    <property type="project" value="InterPro"/>
</dbReference>
<accession>A0A5B8UZF7</accession>
<dbReference type="GO" id="GO:0006352">
    <property type="term" value="P:DNA-templated transcription initiation"/>
    <property type="evidence" value="ECO:0007669"/>
    <property type="project" value="InterPro"/>
</dbReference>
<organism evidence="1 2">
    <name type="scientific">Mucilaginibacter ginsenosidivorans</name>
    <dbReference type="NCBI Taxonomy" id="398053"/>
    <lineage>
        <taxon>Bacteria</taxon>
        <taxon>Pseudomonadati</taxon>
        <taxon>Bacteroidota</taxon>
        <taxon>Sphingobacteriia</taxon>
        <taxon>Sphingobacteriales</taxon>
        <taxon>Sphingobacteriaceae</taxon>
        <taxon>Mucilaginibacter</taxon>
    </lineage>
</organism>
<gene>
    <name evidence="1" type="ORF">FRZ54_14305</name>
</gene>
<evidence type="ECO:0000313" key="2">
    <source>
        <dbReference type="Proteomes" id="UP000321479"/>
    </source>
</evidence>
<dbReference type="KEGG" id="mgin:FRZ54_14305"/>